<protein>
    <recommendedName>
        <fullName evidence="4">Conjugal transfer nickase/helicase TraI</fullName>
    </recommendedName>
</protein>
<feature type="region of interest" description="Disordered" evidence="1">
    <location>
        <begin position="49"/>
        <end position="95"/>
    </location>
</feature>
<dbReference type="Proteomes" id="UP000272440">
    <property type="component" value="Unassembled WGS sequence"/>
</dbReference>
<dbReference type="Pfam" id="PF13604">
    <property type="entry name" value="AAA_30"/>
    <property type="match status" value="1"/>
</dbReference>
<evidence type="ECO:0000256" key="1">
    <source>
        <dbReference type="SAM" id="MobiDB-lite"/>
    </source>
</evidence>
<organism evidence="2 3">
    <name type="scientific">Klebsiella pneumoniae</name>
    <dbReference type="NCBI Taxonomy" id="573"/>
    <lineage>
        <taxon>Bacteria</taxon>
        <taxon>Pseudomonadati</taxon>
        <taxon>Pseudomonadota</taxon>
        <taxon>Gammaproteobacteria</taxon>
        <taxon>Enterobacterales</taxon>
        <taxon>Enterobacteriaceae</taxon>
        <taxon>Klebsiella/Raoultella group</taxon>
        <taxon>Klebsiella</taxon>
        <taxon>Klebsiella pneumoniae complex</taxon>
    </lineage>
</organism>
<dbReference type="EMBL" id="RCZY01000004">
    <property type="protein sequence ID" value="RRE42932.1"/>
    <property type="molecule type" value="Genomic_DNA"/>
</dbReference>
<evidence type="ECO:0000313" key="3">
    <source>
        <dbReference type="Proteomes" id="UP000272440"/>
    </source>
</evidence>
<dbReference type="AlphaFoldDB" id="A0A3P2EF25"/>
<proteinExistence type="predicted"/>
<name>A0A3P2EF25_KLEPN</name>
<accession>A0A3P2EF25</accession>
<sequence length="240" mass="25378">MADIDTTIQAQIRSGQLLNVPVAHGHGNDLLISRQTWDAEKSILTHVLEGKDAVAPDGSRTGQSDDGPDRRTAGGDPDDSGKHGPVHGGSGVCRGGKTTQFRAVMSAISLLPEETRPRVIGLAPTHRAVGEMQSAGVDARTTASFLHDTQLLQRNGQTPDFSNTLFLLDESSMVGLADMAKAHSLIVAGGGRAVSSGDNDQLQPIAPGQPFRLMQQRSAADVAIMKEIVRQVSCDRRSTA</sequence>
<dbReference type="InterPro" id="IPR027417">
    <property type="entry name" value="P-loop_NTPase"/>
</dbReference>
<comment type="caution">
    <text evidence="2">The sequence shown here is derived from an EMBL/GenBank/DDBJ whole genome shotgun (WGS) entry which is preliminary data.</text>
</comment>
<dbReference type="SUPFAM" id="SSF52540">
    <property type="entry name" value="P-loop containing nucleoside triphosphate hydrolases"/>
    <property type="match status" value="1"/>
</dbReference>
<gene>
    <name evidence="2" type="ORF">EAO28_29925</name>
</gene>
<evidence type="ECO:0000313" key="2">
    <source>
        <dbReference type="EMBL" id="RRE42932.1"/>
    </source>
</evidence>
<reference evidence="2 3" key="1">
    <citation type="journal article" date="2019" name="Antimicrob. Agents Chemother.">
        <title>Applying Rapid Whole Genome Sequencing to Predict Phenotypic Antimicrobial Susceptibility Testing Results Among Carbapenem-Resistant Klebsiella pneumoniae Clinical Isolates.</title>
        <authorList>
            <person name="Tamma P.D."/>
            <person name="Fan Y."/>
            <person name="Bergman Y."/>
            <person name="Pertea G."/>
            <person name="Kazmi A."/>
            <person name="Lewis S."/>
            <person name="Carroll K.C."/>
            <person name="Schatz M.C."/>
            <person name="Timp W."/>
            <person name="Simner P.J."/>
        </authorList>
    </citation>
    <scope>NUCLEOTIDE SEQUENCE [LARGE SCALE GENOMIC DNA]</scope>
    <source>
        <strain evidence="2 3">KLPN_33</strain>
    </source>
</reference>
<evidence type="ECO:0008006" key="4">
    <source>
        <dbReference type="Google" id="ProtNLM"/>
    </source>
</evidence>
<dbReference type="Gene3D" id="3.40.50.300">
    <property type="entry name" value="P-loop containing nucleotide triphosphate hydrolases"/>
    <property type="match status" value="1"/>
</dbReference>